<accession>A0A392RKK8</accession>
<dbReference type="EMBL" id="LXQA010241513">
    <property type="protein sequence ID" value="MCI37163.1"/>
    <property type="molecule type" value="Genomic_DNA"/>
</dbReference>
<evidence type="ECO:0000313" key="1">
    <source>
        <dbReference type="EMBL" id="MCI37163.1"/>
    </source>
</evidence>
<reference evidence="1 2" key="1">
    <citation type="journal article" date="2018" name="Front. Plant Sci.">
        <title>Red Clover (Trifolium pratense) and Zigzag Clover (T. medium) - A Picture of Genomic Similarities and Differences.</title>
        <authorList>
            <person name="Dluhosova J."/>
            <person name="Istvanek J."/>
            <person name="Nedelnik J."/>
            <person name="Repkova J."/>
        </authorList>
    </citation>
    <scope>NUCLEOTIDE SEQUENCE [LARGE SCALE GENOMIC DNA]</scope>
    <source>
        <strain evidence="2">cv. 10/8</strain>
        <tissue evidence="1">Leaf</tissue>
    </source>
</reference>
<keyword evidence="2" id="KW-1185">Reference proteome</keyword>
<proteinExistence type="predicted"/>
<organism evidence="1 2">
    <name type="scientific">Trifolium medium</name>
    <dbReference type="NCBI Taxonomy" id="97028"/>
    <lineage>
        <taxon>Eukaryota</taxon>
        <taxon>Viridiplantae</taxon>
        <taxon>Streptophyta</taxon>
        <taxon>Embryophyta</taxon>
        <taxon>Tracheophyta</taxon>
        <taxon>Spermatophyta</taxon>
        <taxon>Magnoliopsida</taxon>
        <taxon>eudicotyledons</taxon>
        <taxon>Gunneridae</taxon>
        <taxon>Pentapetalae</taxon>
        <taxon>rosids</taxon>
        <taxon>fabids</taxon>
        <taxon>Fabales</taxon>
        <taxon>Fabaceae</taxon>
        <taxon>Papilionoideae</taxon>
        <taxon>50 kb inversion clade</taxon>
        <taxon>NPAAA clade</taxon>
        <taxon>Hologalegina</taxon>
        <taxon>IRL clade</taxon>
        <taxon>Trifolieae</taxon>
        <taxon>Trifolium</taxon>
    </lineage>
</organism>
<feature type="non-terminal residue" evidence="1">
    <location>
        <position position="23"/>
    </location>
</feature>
<protein>
    <submittedName>
        <fullName evidence="1">Uncharacterized protein</fullName>
    </submittedName>
</protein>
<dbReference type="AlphaFoldDB" id="A0A392RKK8"/>
<sequence>MGLGSGLPPWLCLDVLLIHECNE</sequence>
<evidence type="ECO:0000313" key="2">
    <source>
        <dbReference type="Proteomes" id="UP000265520"/>
    </source>
</evidence>
<name>A0A392RKK8_9FABA</name>
<dbReference type="Proteomes" id="UP000265520">
    <property type="component" value="Unassembled WGS sequence"/>
</dbReference>
<comment type="caution">
    <text evidence="1">The sequence shown here is derived from an EMBL/GenBank/DDBJ whole genome shotgun (WGS) entry which is preliminary data.</text>
</comment>